<accession>A0A059CB03</accession>
<dbReference type="GO" id="GO:0046872">
    <property type="term" value="F:metal ion binding"/>
    <property type="evidence" value="ECO:0007669"/>
    <property type="project" value="InterPro"/>
</dbReference>
<proteinExistence type="predicted"/>
<protein>
    <recommendedName>
        <fullName evidence="3">HMA domain-containing protein</fullName>
    </recommendedName>
</protein>
<dbReference type="Gramene" id="KCW75120">
    <property type="protein sequence ID" value="KCW75120"/>
    <property type="gene ID" value="EUGRSUZ_E03871"/>
</dbReference>
<reference evidence="2" key="1">
    <citation type="submission" date="2013-07" db="EMBL/GenBank/DDBJ databases">
        <title>The genome of Eucalyptus grandis.</title>
        <authorList>
            <person name="Schmutz J."/>
            <person name="Hayes R."/>
            <person name="Myburg A."/>
            <person name="Tuskan G."/>
            <person name="Grattapaglia D."/>
            <person name="Rokhsar D.S."/>
        </authorList>
    </citation>
    <scope>NUCLEOTIDE SEQUENCE</scope>
    <source>
        <tissue evidence="2">Leaf extractions</tissue>
    </source>
</reference>
<dbReference type="PANTHER" id="PTHR47005:SF5">
    <property type="entry name" value="HEAVY METAL TRANSPORT_DETOXIFICATION SUPERFAMILY PROTEIN"/>
    <property type="match status" value="1"/>
</dbReference>
<dbReference type="InParanoid" id="A0A059CB03"/>
<dbReference type="KEGG" id="egr:104445598"/>
<organism evidence="2">
    <name type="scientific">Eucalyptus grandis</name>
    <name type="common">Flooded gum</name>
    <dbReference type="NCBI Taxonomy" id="71139"/>
    <lineage>
        <taxon>Eukaryota</taxon>
        <taxon>Viridiplantae</taxon>
        <taxon>Streptophyta</taxon>
        <taxon>Embryophyta</taxon>
        <taxon>Tracheophyta</taxon>
        <taxon>Spermatophyta</taxon>
        <taxon>Magnoliopsida</taxon>
        <taxon>eudicotyledons</taxon>
        <taxon>Gunneridae</taxon>
        <taxon>Pentapetalae</taxon>
        <taxon>rosids</taxon>
        <taxon>malvids</taxon>
        <taxon>Myrtales</taxon>
        <taxon>Myrtaceae</taxon>
        <taxon>Myrtoideae</taxon>
        <taxon>Eucalypteae</taxon>
        <taxon>Eucalyptus</taxon>
    </lineage>
</organism>
<dbReference type="AlphaFoldDB" id="A0A059CB03"/>
<feature type="compositionally biased region" description="Basic residues" evidence="1">
    <location>
        <begin position="103"/>
        <end position="114"/>
    </location>
</feature>
<dbReference type="STRING" id="71139.A0A059CB03"/>
<evidence type="ECO:0008006" key="3">
    <source>
        <dbReference type="Google" id="ProtNLM"/>
    </source>
</evidence>
<evidence type="ECO:0000313" key="2">
    <source>
        <dbReference type="EMBL" id="KCW75120.1"/>
    </source>
</evidence>
<evidence type="ECO:0000256" key="1">
    <source>
        <dbReference type="SAM" id="MobiDB-lite"/>
    </source>
</evidence>
<feature type="region of interest" description="Disordered" evidence="1">
    <location>
        <begin position="81"/>
        <end position="114"/>
    </location>
</feature>
<dbReference type="OMA" id="CKITHIR"/>
<dbReference type="OrthoDB" id="785270at2759"/>
<sequence length="114" mass="13016">MAELTRMLIEVNLQCSRCCKKIHEVLCKITHIRDRIYNEKQNTVLISVCCSPEKIKRKIICKGGKTVQSVEILPKKPKTVRFNLPPKETAKQPAPALVPELRRKAHKAHPQKAP</sequence>
<name>A0A059CB03_EUCGR</name>
<dbReference type="SUPFAM" id="SSF55008">
    <property type="entry name" value="HMA, heavy metal-associated domain"/>
    <property type="match status" value="1"/>
</dbReference>
<gene>
    <name evidence="2" type="ORF">EUGRSUZ_E03871</name>
</gene>
<dbReference type="EMBL" id="KK198757">
    <property type="protein sequence ID" value="KCW75120.1"/>
    <property type="molecule type" value="Genomic_DNA"/>
</dbReference>
<dbReference type="PANTHER" id="PTHR47005">
    <property type="entry name" value="HEAVY METAL TRANSPORT/DETOXIFICATION SUPERFAMILY PROTEIN"/>
    <property type="match status" value="1"/>
</dbReference>
<dbReference type="InterPro" id="IPR036163">
    <property type="entry name" value="HMA_dom_sf"/>
</dbReference>